<dbReference type="Gene3D" id="3.40.50.620">
    <property type="entry name" value="HUPs"/>
    <property type="match status" value="2"/>
</dbReference>
<reference evidence="2 3" key="1">
    <citation type="submission" date="2011-05" db="EMBL/GenBank/DDBJ databases">
        <title>Whole genome sequence of Microlunatus phosphovorus NM-1.</title>
        <authorList>
            <person name="Hosoyama A."/>
            <person name="Sasaki K."/>
            <person name="Harada T."/>
            <person name="Igarashi R."/>
            <person name="Kawakoshi A."/>
            <person name="Sasagawa M."/>
            <person name="Fukada J."/>
            <person name="Nakamura S."/>
            <person name="Katano Y."/>
            <person name="Hanada S."/>
            <person name="Kamagata Y."/>
            <person name="Nakamura N."/>
            <person name="Yamazaki S."/>
            <person name="Fujita N."/>
        </authorList>
    </citation>
    <scope>NUCLEOTIDE SEQUENCE [LARGE SCALE GENOMIC DNA]</scope>
    <source>
        <strain evidence="3">ATCC 700054 / DSM 10555 / JCM 9379 / NBRC 101784 / NCIMB 13414 / VKM Ac-1990 / NM-1</strain>
    </source>
</reference>
<organism evidence="2 3">
    <name type="scientific">Microlunatus phosphovorus (strain ATCC 700054 / DSM 10555 / JCM 9379 / NBRC 101784 / NCIMB 13414 / VKM Ac-1990 / NM-1)</name>
    <dbReference type="NCBI Taxonomy" id="1032480"/>
    <lineage>
        <taxon>Bacteria</taxon>
        <taxon>Bacillati</taxon>
        <taxon>Actinomycetota</taxon>
        <taxon>Actinomycetes</taxon>
        <taxon>Propionibacteriales</taxon>
        <taxon>Propionibacteriaceae</taxon>
        <taxon>Microlunatus</taxon>
    </lineage>
</organism>
<evidence type="ECO:0000313" key="2">
    <source>
        <dbReference type="EMBL" id="BAK33516.1"/>
    </source>
</evidence>
<dbReference type="Pfam" id="PF00582">
    <property type="entry name" value="Usp"/>
    <property type="match status" value="1"/>
</dbReference>
<dbReference type="STRING" id="1032480.MLP_05020"/>
<dbReference type="AlphaFoldDB" id="F5XK20"/>
<name>F5XK20_MICPN</name>
<evidence type="ECO:0000259" key="1">
    <source>
        <dbReference type="Pfam" id="PF00582"/>
    </source>
</evidence>
<proteinExistence type="predicted"/>
<protein>
    <recommendedName>
        <fullName evidence="1">UspA domain-containing protein</fullName>
    </recommendedName>
</protein>
<dbReference type="SUPFAM" id="SSF52402">
    <property type="entry name" value="Adenine nucleotide alpha hydrolases-like"/>
    <property type="match status" value="2"/>
</dbReference>
<feature type="domain" description="UspA" evidence="1">
    <location>
        <begin position="1"/>
        <end position="138"/>
    </location>
</feature>
<dbReference type="OrthoDB" id="5242641at2"/>
<accession>F5XK20</accession>
<dbReference type="EMBL" id="AP012204">
    <property type="protein sequence ID" value="BAK33516.1"/>
    <property type="molecule type" value="Genomic_DNA"/>
</dbReference>
<keyword evidence="3" id="KW-1185">Reference proteome</keyword>
<dbReference type="CDD" id="cd00293">
    <property type="entry name" value="USP-like"/>
    <property type="match status" value="1"/>
</dbReference>
<dbReference type="InterPro" id="IPR014729">
    <property type="entry name" value="Rossmann-like_a/b/a_fold"/>
</dbReference>
<dbReference type="Proteomes" id="UP000007947">
    <property type="component" value="Chromosome"/>
</dbReference>
<evidence type="ECO:0000313" key="3">
    <source>
        <dbReference type="Proteomes" id="UP000007947"/>
    </source>
</evidence>
<dbReference type="InterPro" id="IPR006016">
    <property type="entry name" value="UspA"/>
</dbReference>
<sequence>MITRVLAGYTATKAGRDALALAARIAITTGARLDVVVVLPGIGRSVITPPDAAYDRYVREQAEGWLAEAIEAVPSEITCMTYLRAADSVGEGLVAAADEFGASVLVVGAANGAPRRHHRIGTAANELLHLSHVPVILAPRGFRKREGAGIPRITAGVGVELDADGLLAAAAAFATATGADLRLVSLVTTNFPADLDTGLIRIAAAAHTEEIVNHVREHLDIEAEVLAAEGDNMMEAVDGLDWLAGEIFFVGSSRLAQPGQVFLGAAGVRLLRALPVPVAVIPRPRPGIGPNVGSASDPAKG</sequence>
<dbReference type="KEGG" id="mph:MLP_05020"/>
<gene>
    <name evidence="2" type="ordered locus">MLP_05020</name>
</gene>
<dbReference type="HOGENOM" id="CLU_049301_4_1_11"/>
<dbReference type="eggNOG" id="COG0589">
    <property type="taxonomic scope" value="Bacteria"/>
</dbReference>
<dbReference type="RefSeq" id="WP_013861405.1">
    <property type="nucleotide sequence ID" value="NC_015635.1"/>
</dbReference>